<name>A0A9W9UYT4_9EURO</name>
<evidence type="ECO:0000256" key="1">
    <source>
        <dbReference type="ARBA" id="ARBA00004623"/>
    </source>
</evidence>
<keyword evidence="6" id="KW-0808">Transferase</keyword>
<protein>
    <recommendedName>
        <fullName evidence="3">Serine/threonine-protein kinase ATG1</fullName>
        <ecNumber evidence="2">2.7.11.1</ecNumber>
    </recommendedName>
    <alternativeName>
        <fullName evidence="11">Autophagy-related protein 1</fullName>
    </alternativeName>
    <alternativeName>
        <fullName evidence="4">Serine/threonine-protein kinase atg1</fullName>
    </alternativeName>
</protein>
<accession>A0A9W9UYT4</accession>
<dbReference type="PANTHER" id="PTHR24348">
    <property type="entry name" value="SERINE/THREONINE-PROTEIN KINASE UNC-51-RELATED"/>
    <property type="match status" value="1"/>
</dbReference>
<evidence type="ECO:0000256" key="4">
    <source>
        <dbReference type="ARBA" id="ARBA00019599"/>
    </source>
</evidence>
<keyword evidence="16" id="KW-1185">Reference proteome</keyword>
<dbReference type="Pfam" id="PF13374">
    <property type="entry name" value="TPR_10"/>
    <property type="match status" value="1"/>
</dbReference>
<dbReference type="GO" id="GO:0005829">
    <property type="term" value="C:cytosol"/>
    <property type="evidence" value="ECO:0007669"/>
    <property type="project" value="TreeGrafter"/>
</dbReference>
<dbReference type="Pfam" id="PF13424">
    <property type="entry name" value="TPR_12"/>
    <property type="match status" value="2"/>
</dbReference>
<evidence type="ECO:0000256" key="6">
    <source>
        <dbReference type="ARBA" id="ARBA00022679"/>
    </source>
</evidence>
<dbReference type="EC" id="2.7.11.1" evidence="2"/>
<dbReference type="EMBL" id="JAPZBT010000004">
    <property type="protein sequence ID" value="KAJ5359846.1"/>
    <property type="molecule type" value="Genomic_DNA"/>
</dbReference>
<dbReference type="GO" id="GO:0010506">
    <property type="term" value="P:regulation of autophagy"/>
    <property type="evidence" value="ECO:0007669"/>
    <property type="project" value="InterPro"/>
</dbReference>
<dbReference type="AlphaFoldDB" id="A0A9W9UYT4"/>
<feature type="domain" description="Protein kinase" evidence="14">
    <location>
        <begin position="47"/>
        <end position="316"/>
    </location>
</feature>
<dbReference type="PROSITE" id="PS50011">
    <property type="entry name" value="PROTEIN_KINASE_DOM"/>
    <property type="match status" value="1"/>
</dbReference>
<keyword evidence="8" id="KW-0418">Kinase</keyword>
<dbReference type="InterPro" id="IPR011990">
    <property type="entry name" value="TPR-like_helical_dom_sf"/>
</dbReference>
<dbReference type="GeneID" id="81465943"/>
<evidence type="ECO:0000256" key="7">
    <source>
        <dbReference type="ARBA" id="ARBA00022741"/>
    </source>
</evidence>
<dbReference type="OrthoDB" id="10252171at2759"/>
<dbReference type="PROSITE" id="PS00108">
    <property type="entry name" value="PROTEIN_KINASE_ST"/>
    <property type="match status" value="1"/>
</dbReference>
<dbReference type="InterPro" id="IPR045269">
    <property type="entry name" value="Atg1-like"/>
</dbReference>
<gene>
    <name evidence="15" type="ORF">N7517_009037</name>
</gene>
<evidence type="ECO:0000313" key="16">
    <source>
        <dbReference type="Proteomes" id="UP001147752"/>
    </source>
</evidence>
<keyword evidence="10" id="KW-0072">Autophagy</keyword>
<dbReference type="CDD" id="cd14014">
    <property type="entry name" value="STKc_PknB_like"/>
    <property type="match status" value="1"/>
</dbReference>
<dbReference type="GO" id="GO:0034045">
    <property type="term" value="C:phagophore assembly site membrane"/>
    <property type="evidence" value="ECO:0007669"/>
    <property type="project" value="UniProtKB-SubCell"/>
</dbReference>
<dbReference type="SMART" id="SM00220">
    <property type="entry name" value="S_TKc"/>
    <property type="match status" value="1"/>
</dbReference>
<proteinExistence type="predicted"/>
<evidence type="ECO:0000313" key="15">
    <source>
        <dbReference type="EMBL" id="KAJ5359846.1"/>
    </source>
</evidence>
<comment type="catalytic activity">
    <reaction evidence="12">
        <text>L-threonyl-[protein] + ATP = O-phospho-L-threonyl-[protein] + ADP + H(+)</text>
        <dbReference type="Rhea" id="RHEA:46608"/>
        <dbReference type="Rhea" id="RHEA-COMP:11060"/>
        <dbReference type="Rhea" id="RHEA-COMP:11605"/>
        <dbReference type="ChEBI" id="CHEBI:15378"/>
        <dbReference type="ChEBI" id="CHEBI:30013"/>
        <dbReference type="ChEBI" id="CHEBI:30616"/>
        <dbReference type="ChEBI" id="CHEBI:61977"/>
        <dbReference type="ChEBI" id="CHEBI:456216"/>
        <dbReference type="EC" id="2.7.11.1"/>
    </reaction>
</comment>
<comment type="catalytic activity">
    <reaction evidence="13">
        <text>L-seryl-[protein] + ATP = O-phospho-L-seryl-[protein] + ADP + H(+)</text>
        <dbReference type="Rhea" id="RHEA:17989"/>
        <dbReference type="Rhea" id="RHEA-COMP:9863"/>
        <dbReference type="Rhea" id="RHEA-COMP:11604"/>
        <dbReference type="ChEBI" id="CHEBI:15378"/>
        <dbReference type="ChEBI" id="CHEBI:29999"/>
        <dbReference type="ChEBI" id="CHEBI:30616"/>
        <dbReference type="ChEBI" id="CHEBI:83421"/>
        <dbReference type="ChEBI" id="CHEBI:456216"/>
        <dbReference type="EC" id="2.7.11.1"/>
    </reaction>
</comment>
<dbReference type="Gene3D" id="1.25.40.10">
    <property type="entry name" value="Tetratricopeptide repeat domain"/>
    <property type="match status" value="1"/>
</dbReference>
<evidence type="ECO:0000256" key="11">
    <source>
        <dbReference type="ARBA" id="ARBA00030237"/>
    </source>
</evidence>
<keyword evidence="9" id="KW-0067">ATP-binding</keyword>
<evidence type="ECO:0000256" key="13">
    <source>
        <dbReference type="ARBA" id="ARBA00048679"/>
    </source>
</evidence>
<dbReference type="GO" id="GO:0000045">
    <property type="term" value="P:autophagosome assembly"/>
    <property type="evidence" value="ECO:0007669"/>
    <property type="project" value="TreeGrafter"/>
</dbReference>
<dbReference type="GO" id="GO:0005524">
    <property type="term" value="F:ATP binding"/>
    <property type="evidence" value="ECO:0007669"/>
    <property type="project" value="UniProtKB-KW"/>
</dbReference>
<dbReference type="SUPFAM" id="SSF48452">
    <property type="entry name" value="TPR-like"/>
    <property type="match status" value="2"/>
</dbReference>
<evidence type="ECO:0000256" key="3">
    <source>
        <dbReference type="ARBA" id="ARBA00018572"/>
    </source>
</evidence>
<evidence type="ECO:0000256" key="10">
    <source>
        <dbReference type="ARBA" id="ARBA00023006"/>
    </source>
</evidence>
<dbReference type="Gene3D" id="1.10.510.10">
    <property type="entry name" value="Transferase(Phosphotransferase) domain 1"/>
    <property type="match status" value="1"/>
</dbReference>
<comment type="subcellular location">
    <subcellularLocation>
        <location evidence="1">Preautophagosomal structure membrane</location>
        <topology evidence="1">Peripheral membrane protein</topology>
    </subcellularLocation>
</comment>
<sequence length="644" mass="73560">MARISDLIRDSKLETYFLPDCRVETVHKYQESDPTAGQRLVTRLEHWQRQKKVGSGGYGCVWLETRIKGGPGATAQDGAVRAVKQIDTDQRHGSIDYNRELEAIAKFSHPRYERCFVKSFGWYEAPGQLFIAMEYLEIGDLFVYLQKIPSVPETEAKEIAYQILEGLTMMHENGFAHRDLKPNNILIKSHPPDKWWIKLADFGIAKRIEEHHEKPTTITGTPRYIAPEIWGLVERGSPYAADIWALGEILFEMFTKKLAFPTLPSLSSYKSEKDFPVTMLINAGISQPGVDFVLSLMSPYPNDRRTATSAMSSAWIQSLLPHPPEPTKATEDEPQIPYLVTMMTEEFASWTTKLSSEPPEGGFHDMSSSTTMVDPVNPAHGKAEMTQKEKAHPSLGTTVPVVTQGQGQVETLEPRPTEFESQHQTGVSLYRQKQYKKAETILQQALQGRKKVLGDDHKETLRSAHWLGLSLFRQKRYNEAIRISRQTLRGREKVLGHNDEETLRSAHWLGHSLYNNGQYKEAETMFRQTLQGREQVLGPDSKETLYSAHYLALSLHRQKKYTESITMFRRALQGRERVLDYDHEETLNSAYGVGLSLYRQKRYTEAESTFRRVLRGREKTLGHDHEETVAARKYMDAARTRASV</sequence>
<reference evidence="15" key="2">
    <citation type="journal article" date="2023" name="IMA Fungus">
        <title>Comparative genomic study of the Penicillium genus elucidates a diverse pangenome and 15 lateral gene transfer events.</title>
        <authorList>
            <person name="Petersen C."/>
            <person name="Sorensen T."/>
            <person name="Nielsen M.R."/>
            <person name="Sondergaard T.E."/>
            <person name="Sorensen J.L."/>
            <person name="Fitzpatrick D.A."/>
            <person name="Frisvad J.C."/>
            <person name="Nielsen K.L."/>
        </authorList>
    </citation>
    <scope>NUCLEOTIDE SEQUENCE</scope>
    <source>
        <strain evidence="15">IBT 3081</strain>
    </source>
</reference>
<dbReference type="InterPro" id="IPR008271">
    <property type="entry name" value="Ser/Thr_kinase_AS"/>
</dbReference>
<evidence type="ECO:0000259" key="14">
    <source>
        <dbReference type="PROSITE" id="PS50011"/>
    </source>
</evidence>
<dbReference type="Proteomes" id="UP001147752">
    <property type="component" value="Unassembled WGS sequence"/>
</dbReference>
<evidence type="ECO:0000256" key="8">
    <source>
        <dbReference type="ARBA" id="ARBA00022777"/>
    </source>
</evidence>
<evidence type="ECO:0000256" key="5">
    <source>
        <dbReference type="ARBA" id="ARBA00022527"/>
    </source>
</evidence>
<reference evidence="15" key="1">
    <citation type="submission" date="2022-12" db="EMBL/GenBank/DDBJ databases">
        <authorList>
            <person name="Petersen C."/>
        </authorList>
    </citation>
    <scope>NUCLEOTIDE SEQUENCE</scope>
    <source>
        <strain evidence="15">IBT 3081</strain>
    </source>
</reference>
<dbReference type="Pfam" id="PF00069">
    <property type="entry name" value="Pkinase"/>
    <property type="match status" value="1"/>
</dbReference>
<evidence type="ECO:0000256" key="12">
    <source>
        <dbReference type="ARBA" id="ARBA00047899"/>
    </source>
</evidence>
<dbReference type="PANTHER" id="PTHR24348:SF22">
    <property type="entry name" value="NON-SPECIFIC SERINE_THREONINE PROTEIN KINASE"/>
    <property type="match status" value="1"/>
</dbReference>
<dbReference type="GO" id="GO:0004674">
    <property type="term" value="F:protein serine/threonine kinase activity"/>
    <property type="evidence" value="ECO:0007669"/>
    <property type="project" value="UniProtKB-KW"/>
</dbReference>
<comment type="caution">
    <text evidence="15">The sequence shown here is derived from an EMBL/GenBank/DDBJ whole genome shotgun (WGS) entry which is preliminary data.</text>
</comment>
<dbReference type="GO" id="GO:0005776">
    <property type="term" value="C:autophagosome"/>
    <property type="evidence" value="ECO:0007669"/>
    <property type="project" value="TreeGrafter"/>
</dbReference>
<dbReference type="InterPro" id="IPR000719">
    <property type="entry name" value="Prot_kinase_dom"/>
</dbReference>
<organism evidence="15 16">
    <name type="scientific">Penicillium concentricum</name>
    <dbReference type="NCBI Taxonomy" id="293559"/>
    <lineage>
        <taxon>Eukaryota</taxon>
        <taxon>Fungi</taxon>
        <taxon>Dikarya</taxon>
        <taxon>Ascomycota</taxon>
        <taxon>Pezizomycotina</taxon>
        <taxon>Eurotiomycetes</taxon>
        <taxon>Eurotiomycetidae</taxon>
        <taxon>Eurotiales</taxon>
        <taxon>Aspergillaceae</taxon>
        <taxon>Penicillium</taxon>
    </lineage>
</organism>
<keyword evidence="5" id="KW-0723">Serine/threonine-protein kinase</keyword>
<dbReference type="RefSeq" id="XP_056575332.1">
    <property type="nucleotide sequence ID" value="XM_056726760.1"/>
</dbReference>
<keyword evidence="7" id="KW-0547">Nucleotide-binding</keyword>
<dbReference type="SUPFAM" id="SSF56112">
    <property type="entry name" value="Protein kinase-like (PK-like)"/>
    <property type="match status" value="1"/>
</dbReference>
<evidence type="ECO:0000256" key="9">
    <source>
        <dbReference type="ARBA" id="ARBA00022840"/>
    </source>
</evidence>
<evidence type="ECO:0000256" key="2">
    <source>
        <dbReference type="ARBA" id="ARBA00012513"/>
    </source>
</evidence>
<dbReference type="InterPro" id="IPR011009">
    <property type="entry name" value="Kinase-like_dom_sf"/>
</dbReference>